<name>A0AA38CVV4_TAXCH</name>
<organism evidence="1 2">
    <name type="scientific">Taxus chinensis</name>
    <name type="common">Chinese yew</name>
    <name type="synonym">Taxus wallichiana var. chinensis</name>
    <dbReference type="NCBI Taxonomy" id="29808"/>
    <lineage>
        <taxon>Eukaryota</taxon>
        <taxon>Viridiplantae</taxon>
        <taxon>Streptophyta</taxon>
        <taxon>Embryophyta</taxon>
        <taxon>Tracheophyta</taxon>
        <taxon>Spermatophyta</taxon>
        <taxon>Pinopsida</taxon>
        <taxon>Pinidae</taxon>
        <taxon>Conifers II</taxon>
        <taxon>Cupressales</taxon>
        <taxon>Taxaceae</taxon>
        <taxon>Taxus</taxon>
    </lineage>
</organism>
<evidence type="ECO:0000313" key="2">
    <source>
        <dbReference type="Proteomes" id="UP000824469"/>
    </source>
</evidence>
<accession>A0AA38CVV4</accession>
<dbReference type="EMBL" id="JAHRHJ020000008">
    <property type="protein sequence ID" value="KAH9304308.1"/>
    <property type="molecule type" value="Genomic_DNA"/>
</dbReference>
<gene>
    <name evidence="1" type="ORF">KI387_008712</name>
</gene>
<dbReference type="Proteomes" id="UP000824469">
    <property type="component" value="Unassembled WGS sequence"/>
</dbReference>
<keyword evidence="2" id="KW-1185">Reference proteome</keyword>
<protein>
    <submittedName>
        <fullName evidence="1">Uncharacterized protein</fullName>
    </submittedName>
</protein>
<comment type="caution">
    <text evidence="1">The sequence shown here is derived from an EMBL/GenBank/DDBJ whole genome shotgun (WGS) entry which is preliminary data.</text>
</comment>
<proteinExistence type="predicted"/>
<evidence type="ECO:0000313" key="1">
    <source>
        <dbReference type="EMBL" id="KAH9304308.1"/>
    </source>
</evidence>
<reference evidence="1 2" key="1">
    <citation type="journal article" date="2021" name="Nat. Plants">
        <title>The Taxus genome provides insights into paclitaxel biosynthesis.</title>
        <authorList>
            <person name="Xiong X."/>
            <person name="Gou J."/>
            <person name="Liao Q."/>
            <person name="Li Y."/>
            <person name="Zhou Q."/>
            <person name="Bi G."/>
            <person name="Li C."/>
            <person name="Du R."/>
            <person name="Wang X."/>
            <person name="Sun T."/>
            <person name="Guo L."/>
            <person name="Liang H."/>
            <person name="Lu P."/>
            <person name="Wu Y."/>
            <person name="Zhang Z."/>
            <person name="Ro D.K."/>
            <person name="Shang Y."/>
            <person name="Huang S."/>
            <person name="Yan J."/>
        </authorList>
    </citation>
    <scope>NUCLEOTIDE SEQUENCE [LARGE SCALE GENOMIC DNA]</scope>
    <source>
        <strain evidence="1">Ta-2019</strain>
    </source>
</reference>
<feature type="non-terminal residue" evidence="1">
    <location>
        <position position="126"/>
    </location>
</feature>
<dbReference type="AlphaFoldDB" id="A0AA38CVV4"/>
<sequence>MEFWCEVLQDLNKKLKDKWVEITDTLNDISEEFDNAHYKIFNKNIDTLPEDQIKENFKDLVKRDDDVVKTFNSDSIDRLVLCHNFIGRLKKVISKLQRLPAMITKEIETTDVVNHYACGLGDEEIQ</sequence>